<name>E9JAI2_SOLIN</name>
<feature type="domain" description="CHK kinase-like" evidence="1">
    <location>
        <begin position="185"/>
        <end position="371"/>
    </location>
</feature>
<sequence>MTIFLLHYRVNKLLITFNISNTSGNLILNAFPLIRKFKVLLLMKCYNIKQRHLKNSIIQKTIKFEVFGILSVIGLSSNTKRDSLHRYESFLDSATIMSNDQEQLSTIELRELQPLLVRTFGDRLIVVRYSTKNLLQPGENYGSTILKLEREMGLKENEVFDILPKYYQSRLSLSPDIDFDDNAVILMENLRTHGYYNGDRIKGCDLEHSRVAIQAMARFHALGMATKYKRPEYFEVLKERSKSIEMKTEEFERFQEDMLKIIASDSQLAVYVDRCRVVLRDSFERGLWTSTPNEPWSTIIHADFWVNNIMFHRDENGRVDDIKFVDFQNYLFFSPLREMFFFLFSSTDVSEDCLEELINLYHETFLAVLDRMGCDTEQFTREKFDAKMSDDARLESMHIFFMLKILTLNVQETDFKYDNMKDLMITYQGNK</sequence>
<dbReference type="HOGENOM" id="CLU_637092_0_0_1"/>
<dbReference type="EMBL" id="GL770368">
    <property type="protein sequence ID" value="EFZ10172.1"/>
    <property type="molecule type" value="Genomic_DNA"/>
</dbReference>
<dbReference type="SMART" id="SM00587">
    <property type="entry name" value="CHK"/>
    <property type="match status" value="1"/>
</dbReference>
<dbReference type="SUPFAM" id="SSF56112">
    <property type="entry name" value="Protein kinase-like (PK-like)"/>
    <property type="match status" value="1"/>
</dbReference>
<gene>
    <name evidence="2" type="ORF">SINV_11746</name>
</gene>
<dbReference type="Gene3D" id="3.90.1200.10">
    <property type="match status" value="1"/>
</dbReference>
<dbReference type="Pfam" id="PF02958">
    <property type="entry name" value="EcKL"/>
    <property type="match status" value="1"/>
</dbReference>
<reference evidence="2" key="1">
    <citation type="journal article" date="2011" name="Proc. Natl. Acad. Sci. U.S.A.">
        <title>The genome of the fire ant Solenopsis invicta.</title>
        <authorList>
            <person name="Wurm Y."/>
            <person name="Wang J."/>
            <person name="Riba-Grognuz O."/>
            <person name="Corona M."/>
            <person name="Nygaard S."/>
            <person name="Hunt B.G."/>
            <person name="Ingram K.K."/>
            <person name="Falquet L."/>
            <person name="Nipitwattanaphon M."/>
            <person name="Gotzek D."/>
            <person name="Dijkstra M.B."/>
            <person name="Oettler J."/>
            <person name="Comtesse F."/>
            <person name="Shih C.J."/>
            <person name="Wu W.J."/>
            <person name="Yang C.C."/>
            <person name="Thomas J."/>
            <person name="Beaudoing E."/>
            <person name="Pradervand S."/>
            <person name="Flegel V."/>
            <person name="Cook E.D."/>
            <person name="Fabbretti R."/>
            <person name="Stockinger H."/>
            <person name="Long L."/>
            <person name="Farmerie W.G."/>
            <person name="Oakey J."/>
            <person name="Boomsma J.J."/>
            <person name="Pamilo P."/>
            <person name="Yi S.V."/>
            <person name="Heinze J."/>
            <person name="Goodisman M.A."/>
            <person name="Farinelli L."/>
            <person name="Harshman K."/>
            <person name="Hulo N."/>
            <person name="Cerutti L."/>
            <person name="Xenarios I."/>
            <person name="Shoemaker D."/>
            <person name="Keller L."/>
        </authorList>
    </citation>
    <scope>NUCLEOTIDE SEQUENCE [LARGE SCALE GENOMIC DNA]</scope>
</reference>
<protein>
    <recommendedName>
        <fullName evidence="1">CHK kinase-like domain-containing protein</fullName>
    </recommendedName>
</protein>
<dbReference type="PANTHER" id="PTHR11012">
    <property type="entry name" value="PROTEIN KINASE-LIKE DOMAIN-CONTAINING"/>
    <property type="match status" value="1"/>
</dbReference>
<dbReference type="OMA" id="KEIFMYE"/>
<evidence type="ECO:0000259" key="1">
    <source>
        <dbReference type="SMART" id="SM00587"/>
    </source>
</evidence>
<dbReference type="InterPro" id="IPR011009">
    <property type="entry name" value="Kinase-like_dom_sf"/>
</dbReference>
<organism>
    <name type="scientific">Solenopsis invicta</name>
    <name type="common">Red imported fire ant</name>
    <name type="synonym">Solenopsis wagneri</name>
    <dbReference type="NCBI Taxonomy" id="13686"/>
    <lineage>
        <taxon>Eukaryota</taxon>
        <taxon>Metazoa</taxon>
        <taxon>Ecdysozoa</taxon>
        <taxon>Arthropoda</taxon>
        <taxon>Hexapoda</taxon>
        <taxon>Insecta</taxon>
        <taxon>Pterygota</taxon>
        <taxon>Neoptera</taxon>
        <taxon>Endopterygota</taxon>
        <taxon>Hymenoptera</taxon>
        <taxon>Apocrita</taxon>
        <taxon>Aculeata</taxon>
        <taxon>Formicoidea</taxon>
        <taxon>Formicidae</taxon>
        <taxon>Myrmicinae</taxon>
        <taxon>Solenopsis</taxon>
    </lineage>
</organism>
<proteinExistence type="predicted"/>
<evidence type="ECO:0000313" key="2">
    <source>
        <dbReference type="EMBL" id="EFZ10172.1"/>
    </source>
</evidence>
<dbReference type="AlphaFoldDB" id="E9JAI2"/>
<dbReference type="InterPro" id="IPR004119">
    <property type="entry name" value="EcKL"/>
</dbReference>
<feature type="non-terminal residue" evidence="2">
    <location>
        <position position="431"/>
    </location>
</feature>
<dbReference type="InterPro" id="IPR015897">
    <property type="entry name" value="CHK_kinase-like"/>
</dbReference>
<dbReference type="PANTHER" id="PTHR11012:SF55">
    <property type="entry name" value="BHLH DOMAIN-CONTAINING PROTEIN"/>
    <property type="match status" value="1"/>
</dbReference>
<accession>E9JAI2</accession>